<dbReference type="PANTHER" id="PTHR24305:SF166">
    <property type="entry name" value="CYTOCHROME P450 12A4, MITOCHONDRIAL-RELATED"/>
    <property type="match status" value="1"/>
</dbReference>
<accession>A0A8H3EQH2</accession>
<evidence type="ECO:0000256" key="1">
    <source>
        <dbReference type="ARBA" id="ARBA00010617"/>
    </source>
</evidence>
<keyword evidence="2" id="KW-0479">Metal-binding</keyword>
<dbReference type="FunFam" id="1.10.630.10:FF:000051">
    <property type="entry name" value="Cytochrome P450 monooxygenase (Fum15)"/>
    <property type="match status" value="1"/>
</dbReference>
<evidence type="ECO:0000256" key="3">
    <source>
        <dbReference type="SAM" id="Phobius"/>
    </source>
</evidence>
<keyword evidence="3" id="KW-1133">Transmembrane helix</keyword>
<dbReference type="PRINTS" id="PR00385">
    <property type="entry name" value="P450"/>
</dbReference>
<dbReference type="Proteomes" id="UP000664169">
    <property type="component" value="Unassembled WGS sequence"/>
</dbReference>
<dbReference type="InterPro" id="IPR002401">
    <property type="entry name" value="Cyt_P450_E_grp-I"/>
</dbReference>
<feature type="transmembrane region" description="Helical" evidence="3">
    <location>
        <begin position="38"/>
        <end position="57"/>
    </location>
</feature>
<dbReference type="PANTHER" id="PTHR24305">
    <property type="entry name" value="CYTOCHROME P450"/>
    <property type="match status" value="1"/>
</dbReference>
<keyword evidence="2" id="KW-0349">Heme</keyword>
<evidence type="ECO:0000313" key="4">
    <source>
        <dbReference type="EMBL" id="CAF9911531.1"/>
    </source>
</evidence>
<dbReference type="GO" id="GO:0005506">
    <property type="term" value="F:iron ion binding"/>
    <property type="evidence" value="ECO:0007669"/>
    <property type="project" value="InterPro"/>
</dbReference>
<dbReference type="CDD" id="cd11069">
    <property type="entry name" value="CYP_FUM15-like"/>
    <property type="match status" value="1"/>
</dbReference>
<reference evidence="4" key="1">
    <citation type="submission" date="2021-03" db="EMBL/GenBank/DDBJ databases">
        <authorList>
            <person name="Tagirdzhanova G."/>
        </authorList>
    </citation>
    <scope>NUCLEOTIDE SEQUENCE</scope>
</reference>
<evidence type="ECO:0000313" key="5">
    <source>
        <dbReference type="Proteomes" id="UP000664169"/>
    </source>
</evidence>
<comment type="similarity">
    <text evidence="1">Belongs to the cytochrome P450 family.</text>
</comment>
<keyword evidence="3" id="KW-0472">Membrane</keyword>
<dbReference type="GO" id="GO:0004497">
    <property type="term" value="F:monooxygenase activity"/>
    <property type="evidence" value="ECO:0007669"/>
    <property type="project" value="InterPro"/>
</dbReference>
<dbReference type="InterPro" id="IPR001128">
    <property type="entry name" value="Cyt_P450"/>
</dbReference>
<dbReference type="PRINTS" id="PR00463">
    <property type="entry name" value="EP450I"/>
</dbReference>
<dbReference type="AlphaFoldDB" id="A0A8H3EQH2"/>
<feature type="binding site" description="axial binding residue" evidence="2">
    <location>
        <position position="496"/>
    </location>
    <ligand>
        <name>heme</name>
        <dbReference type="ChEBI" id="CHEBI:30413"/>
    </ligand>
    <ligandPart>
        <name>Fe</name>
        <dbReference type="ChEBI" id="CHEBI:18248"/>
    </ligandPart>
</feature>
<dbReference type="Gene3D" id="1.10.630.10">
    <property type="entry name" value="Cytochrome P450"/>
    <property type="match status" value="1"/>
</dbReference>
<dbReference type="InterPro" id="IPR036396">
    <property type="entry name" value="Cyt_P450_sf"/>
</dbReference>
<sequence length="552" mass="61975">MPSLRDIAVGLVVASLLENVAINRLAPELLLADRFSRSILRFFLINLALYLTYDIFFRPFFLSPLRYLPGPKDTSLIGETRTEGVHREPGKTFLTWVKTIPNDGVIRFRGIFNRDRLLLTSEESLRAVLGEHSYDYVKPAPIRNFLTQILGNGLILSEGDEHKFQRKHLIPAFQLKQLRNLYPVFWEKSRQLIEVLESEMKDLGPQGSIEFGVWATRVTLDIIGLAGMGRDFHSLKNTDDELVDSYNQLLHPSKEAGAFFAVNLILGSRLTKMLPWHLNEKLVRVTGVLKNYCLELVADRKNELKTSKAEDRKDIITELIRSNDFKDSELADQMLTFLAAGHETTSSAITWLCYLLAKHPSYQTSLREEIHSLLPSPSDTTNIPASTLIESLPLLNAICNETLRLYPTVPVTIREAIHPTQIPITNKSGQSHIIHVPQGTRVLISPWATNRSPLIWGANSEEFVPERWLGGEGRGQTGGQASNYSQITFLHGARSCIGQGFAKAELKCLAAAIIGRFSVSMADENWPVFPAGVVTIKPGQGMPLRFERVEGW</sequence>
<keyword evidence="5" id="KW-1185">Reference proteome</keyword>
<dbReference type="InterPro" id="IPR050121">
    <property type="entry name" value="Cytochrome_P450_monoxygenase"/>
</dbReference>
<dbReference type="EMBL" id="CAJPDQ010000006">
    <property type="protein sequence ID" value="CAF9911531.1"/>
    <property type="molecule type" value="Genomic_DNA"/>
</dbReference>
<keyword evidence="3" id="KW-0812">Transmembrane</keyword>
<comment type="caution">
    <text evidence="4">The sequence shown here is derived from an EMBL/GenBank/DDBJ whole genome shotgun (WGS) entry which is preliminary data.</text>
</comment>
<evidence type="ECO:0000256" key="2">
    <source>
        <dbReference type="PIRSR" id="PIRSR602401-1"/>
    </source>
</evidence>
<dbReference type="GO" id="GO:0016705">
    <property type="term" value="F:oxidoreductase activity, acting on paired donors, with incorporation or reduction of molecular oxygen"/>
    <property type="evidence" value="ECO:0007669"/>
    <property type="project" value="InterPro"/>
</dbReference>
<protein>
    <recommendedName>
        <fullName evidence="6">Cytochrome P450</fullName>
    </recommendedName>
</protein>
<gene>
    <name evidence="4" type="ORF">GOMPHAMPRED_007440</name>
</gene>
<proteinExistence type="inferred from homology"/>
<dbReference type="OrthoDB" id="1470350at2759"/>
<comment type="cofactor">
    <cofactor evidence="2">
        <name>heme</name>
        <dbReference type="ChEBI" id="CHEBI:30413"/>
    </cofactor>
</comment>
<name>A0A8H3EQH2_9LECA</name>
<dbReference type="GO" id="GO:0020037">
    <property type="term" value="F:heme binding"/>
    <property type="evidence" value="ECO:0007669"/>
    <property type="project" value="InterPro"/>
</dbReference>
<keyword evidence="2" id="KW-0408">Iron</keyword>
<organism evidence="4 5">
    <name type="scientific">Gomphillus americanus</name>
    <dbReference type="NCBI Taxonomy" id="1940652"/>
    <lineage>
        <taxon>Eukaryota</taxon>
        <taxon>Fungi</taxon>
        <taxon>Dikarya</taxon>
        <taxon>Ascomycota</taxon>
        <taxon>Pezizomycotina</taxon>
        <taxon>Lecanoromycetes</taxon>
        <taxon>OSLEUM clade</taxon>
        <taxon>Ostropomycetidae</taxon>
        <taxon>Ostropales</taxon>
        <taxon>Graphidaceae</taxon>
        <taxon>Gomphilloideae</taxon>
        <taxon>Gomphillus</taxon>
    </lineage>
</organism>
<evidence type="ECO:0008006" key="6">
    <source>
        <dbReference type="Google" id="ProtNLM"/>
    </source>
</evidence>
<dbReference type="SUPFAM" id="SSF48264">
    <property type="entry name" value="Cytochrome P450"/>
    <property type="match status" value="1"/>
</dbReference>
<dbReference type="Pfam" id="PF00067">
    <property type="entry name" value="p450"/>
    <property type="match status" value="1"/>
</dbReference>